<dbReference type="EMBL" id="MH588544">
    <property type="protein sequence ID" value="AXQ68395.1"/>
    <property type="molecule type" value="Genomic_DNA"/>
</dbReference>
<evidence type="ECO:0000313" key="2">
    <source>
        <dbReference type="Proteomes" id="UP000258997"/>
    </source>
</evidence>
<accession>A0A385EBN3</accession>
<dbReference type="Proteomes" id="UP000258997">
    <property type="component" value="Segment"/>
</dbReference>
<sequence length="80" mass="8634">MPNAVKYTLWYIAAYACGVVILGFVAGYLYDQPHPPAYLDYFFLDHPTLTFLLSLLLCPAVAVVTVGLVILVIMAAVAAA</sequence>
<reference evidence="1 2" key="1">
    <citation type="submission" date="2018-07" db="EMBL/GenBank/DDBJ databases">
        <title>Giant CbK-like Caulobacter bacteriophages have genetically divergent genomes.</title>
        <authorList>
            <person name="Wilson K.M."/>
            <person name="Ely B."/>
        </authorList>
    </citation>
    <scope>NUCLEOTIDE SEQUENCE [LARGE SCALE GENOMIC DNA]</scope>
</reference>
<keyword evidence="2" id="KW-1185">Reference proteome</keyword>
<name>A0A385EBN3_9CAUD</name>
<proteinExistence type="predicted"/>
<protein>
    <submittedName>
        <fullName evidence="1">Uncharacterized protein</fullName>
    </submittedName>
</protein>
<organism evidence="1 2">
    <name type="scientific">Caulobacter phage CcrBL10</name>
    <dbReference type="NCBI Taxonomy" id="2283269"/>
    <lineage>
        <taxon>Viruses</taxon>
        <taxon>Duplodnaviria</taxon>
        <taxon>Heunggongvirae</taxon>
        <taxon>Uroviricota</taxon>
        <taxon>Caudoviricetes</taxon>
        <taxon>Jeanschmidtviridae</taxon>
        <taxon>Poindextervirus</taxon>
        <taxon>Poindextervirus BL10</taxon>
    </lineage>
</organism>
<gene>
    <name evidence="1" type="ORF">CcrBL10_gp191c</name>
</gene>
<dbReference type="PROSITE" id="PS51257">
    <property type="entry name" value="PROKAR_LIPOPROTEIN"/>
    <property type="match status" value="1"/>
</dbReference>
<evidence type="ECO:0000313" key="1">
    <source>
        <dbReference type="EMBL" id="AXQ68395.1"/>
    </source>
</evidence>